<organism evidence="2 3">
    <name type="scientific">Pseudoalteromonas luteoviolacea (strain 2ta16)</name>
    <dbReference type="NCBI Taxonomy" id="1353533"/>
    <lineage>
        <taxon>Bacteria</taxon>
        <taxon>Pseudomonadati</taxon>
        <taxon>Pseudomonadota</taxon>
        <taxon>Gammaproteobacteria</taxon>
        <taxon>Alteromonadales</taxon>
        <taxon>Pseudoalteromonadaceae</taxon>
        <taxon>Pseudoalteromonas</taxon>
    </lineage>
</organism>
<dbReference type="AlphaFoldDB" id="V4JI82"/>
<proteinExistence type="predicted"/>
<accession>V4JI82</accession>
<dbReference type="EMBL" id="AUSV01000013">
    <property type="protein sequence ID" value="ESP94622.1"/>
    <property type="molecule type" value="Genomic_DNA"/>
</dbReference>
<name>V4JI82_PSEL2</name>
<feature type="chain" id="PRO_5004721534" evidence="1">
    <location>
        <begin position="26"/>
        <end position="285"/>
    </location>
</feature>
<comment type="caution">
    <text evidence="2">The sequence shown here is derived from an EMBL/GenBank/DDBJ whole genome shotgun (WGS) entry which is preliminary data.</text>
</comment>
<evidence type="ECO:0000313" key="3">
    <source>
        <dbReference type="Proteomes" id="UP000017820"/>
    </source>
</evidence>
<evidence type="ECO:0000256" key="1">
    <source>
        <dbReference type="SAM" id="SignalP"/>
    </source>
</evidence>
<gene>
    <name evidence="2" type="ORF">PL2TA16_00622</name>
</gene>
<dbReference type="Proteomes" id="UP000017820">
    <property type="component" value="Unassembled WGS sequence"/>
</dbReference>
<sequence>MKINLSRFLKLSAWIIGACSGSAFAQSAPLSCYWQLDNQNELGTWESQLCSNPVDASKPDILIANRVNIPSHSLCTISWYDGYRTELKGSVQVSGSKSACYSYSATFQPAPQTQVVDGIEETLLDCSWEKGESNFHRLYCKDIKGQLVNHPVATKIQASGSNQCAMYFNSSALDLFGDGNAVVEAPPSTACDTDPIYFRPYPKKRIVDGVEEVLLQCTWQGEDEGLQVKLCTDVGTLGNDVAVAVKMNGTVQSWLSTANRNLKKGQIIEALALNSFNPPLYFKVN</sequence>
<keyword evidence="1" id="KW-0732">Signal</keyword>
<protein>
    <submittedName>
        <fullName evidence="2">Uncharacterized protein</fullName>
    </submittedName>
</protein>
<evidence type="ECO:0000313" key="2">
    <source>
        <dbReference type="EMBL" id="ESP94622.1"/>
    </source>
</evidence>
<dbReference type="PATRIC" id="fig|1353533.3.peg.1056"/>
<dbReference type="RefSeq" id="WP_023398010.1">
    <property type="nucleotide sequence ID" value="NZ_AUSV01000013.1"/>
</dbReference>
<dbReference type="GeneID" id="29921856"/>
<reference evidence="2 3" key="1">
    <citation type="submission" date="2013-07" db="EMBL/GenBank/DDBJ databases">
        <title>Draft genome sequence of Pseudoalteromonas luteoviolacea 2ta16.</title>
        <authorList>
            <person name="Allen E.E."/>
            <person name="Azam F."/>
            <person name="Podell S."/>
        </authorList>
    </citation>
    <scope>NUCLEOTIDE SEQUENCE [LARGE SCALE GENOMIC DNA]</scope>
    <source>
        <strain evidence="2 3">2ta16</strain>
    </source>
</reference>
<feature type="signal peptide" evidence="1">
    <location>
        <begin position="1"/>
        <end position="25"/>
    </location>
</feature>